<evidence type="ECO:0008006" key="3">
    <source>
        <dbReference type="Google" id="ProtNLM"/>
    </source>
</evidence>
<dbReference type="STRING" id="69004.A0A182Q2P3"/>
<proteinExistence type="predicted"/>
<protein>
    <recommendedName>
        <fullName evidence="3">PDZ domain-containing protein</fullName>
    </recommendedName>
</protein>
<reference evidence="2" key="1">
    <citation type="submission" date="2014-01" db="EMBL/GenBank/DDBJ databases">
        <title>The Genome Sequence of Anopheles farauti FAR1 (V2).</title>
        <authorList>
            <consortium name="The Broad Institute Genomics Platform"/>
            <person name="Neafsey D.E."/>
            <person name="Besansky N."/>
            <person name="Howell P."/>
            <person name="Walton C."/>
            <person name="Young S.K."/>
            <person name="Zeng Q."/>
            <person name="Gargeya S."/>
            <person name="Fitzgerald M."/>
            <person name="Haas B."/>
            <person name="Abouelleil A."/>
            <person name="Allen A.W."/>
            <person name="Alvarado L."/>
            <person name="Arachchi H.M."/>
            <person name="Berlin A.M."/>
            <person name="Chapman S.B."/>
            <person name="Gainer-Dewar J."/>
            <person name="Goldberg J."/>
            <person name="Griggs A."/>
            <person name="Gujja S."/>
            <person name="Hansen M."/>
            <person name="Howarth C."/>
            <person name="Imamovic A."/>
            <person name="Ireland A."/>
            <person name="Larimer J."/>
            <person name="McCowan C."/>
            <person name="Murphy C."/>
            <person name="Pearson M."/>
            <person name="Poon T.W."/>
            <person name="Priest M."/>
            <person name="Roberts A."/>
            <person name="Saif S."/>
            <person name="Shea T."/>
            <person name="Sisk P."/>
            <person name="Sykes S."/>
            <person name="Wortman J."/>
            <person name="Nusbaum C."/>
            <person name="Birren B."/>
        </authorList>
    </citation>
    <scope>NUCLEOTIDE SEQUENCE [LARGE SCALE GENOMIC DNA]</scope>
    <source>
        <strain evidence="2">FAR1</strain>
    </source>
</reference>
<keyword evidence="2" id="KW-1185">Reference proteome</keyword>
<dbReference type="VEuPathDB" id="VectorBase:AFAF001902"/>
<dbReference type="AlphaFoldDB" id="A0A182Q2P3"/>
<name>A0A182Q2P3_9DIPT</name>
<organism evidence="1 2">
    <name type="scientific">Anopheles farauti</name>
    <dbReference type="NCBI Taxonomy" id="69004"/>
    <lineage>
        <taxon>Eukaryota</taxon>
        <taxon>Metazoa</taxon>
        <taxon>Ecdysozoa</taxon>
        <taxon>Arthropoda</taxon>
        <taxon>Hexapoda</taxon>
        <taxon>Insecta</taxon>
        <taxon>Pterygota</taxon>
        <taxon>Neoptera</taxon>
        <taxon>Endopterygota</taxon>
        <taxon>Diptera</taxon>
        <taxon>Nematocera</taxon>
        <taxon>Culicoidea</taxon>
        <taxon>Culicidae</taxon>
        <taxon>Anophelinae</taxon>
        <taxon>Anopheles</taxon>
    </lineage>
</organism>
<evidence type="ECO:0000313" key="1">
    <source>
        <dbReference type="EnsemblMetazoa" id="AFAF001902-PA"/>
    </source>
</evidence>
<dbReference type="EnsemblMetazoa" id="AFAF001902-RA">
    <property type="protein sequence ID" value="AFAF001902-PA"/>
    <property type="gene ID" value="AFAF001902"/>
</dbReference>
<sequence>MTRTVVRPVRTARDLEVAYMANLITVRLQRTDGQAWGFRLQGGKDFSAPLVLQRMTNSFVKTPCWGVNTCCAKPNCRWTIHSSS</sequence>
<dbReference type="Gene3D" id="2.30.42.10">
    <property type="match status" value="1"/>
</dbReference>
<dbReference type="Proteomes" id="UP000075886">
    <property type="component" value="Unassembled WGS sequence"/>
</dbReference>
<accession>A0A182Q2P3</accession>
<evidence type="ECO:0000313" key="2">
    <source>
        <dbReference type="Proteomes" id="UP000075886"/>
    </source>
</evidence>
<dbReference type="InterPro" id="IPR036034">
    <property type="entry name" value="PDZ_sf"/>
</dbReference>
<reference evidence="1" key="2">
    <citation type="submission" date="2020-05" db="UniProtKB">
        <authorList>
            <consortium name="EnsemblMetazoa"/>
        </authorList>
    </citation>
    <scope>IDENTIFICATION</scope>
    <source>
        <strain evidence="1">FAR1</strain>
    </source>
</reference>
<dbReference type="EMBL" id="AXCN02000560">
    <property type="status" value="NOT_ANNOTATED_CDS"/>
    <property type="molecule type" value="Genomic_DNA"/>
</dbReference>